<accession>A0A9D3NPU0</accession>
<protein>
    <submittedName>
        <fullName evidence="1">Uncharacterized protein</fullName>
    </submittedName>
</protein>
<comment type="caution">
    <text evidence="1">The sequence shown here is derived from an EMBL/GenBank/DDBJ whole genome shotgun (WGS) entry which is preliminary data.</text>
</comment>
<keyword evidence="2" id="KW-1185">Reference proteome</keyword>
<proteinExistence type="predicted"/>
<dbReference type="EMBL" id="JAHKSW010000013">
    <property type="protein sequence ID" value="KAG7324915.1"/>
    <property type="molecule type" value="Genomic_DNA"/>
</dbReference>
<organism evidence="1 2">
    <name type="scientific">Hemibagrus wyckioides</name>
    <dbReference type="NCBI Taxonomy" id="337641"/>
    <lineage>
        <taxon>Eukaryota</taxon>
        <taxon>Metazoa</taxon>
        <taxon>Chordata</taxon>
        <taxon>Craniata</taxon>
        <taxon>Vertebrata</taxon>
        <taxon>Euteleostomi</taxon>
        <taxon>Actinopterygii</taxon>
        <taxon>Neopterygii</taxon>
        <taxon>Teleostei</taxon>
        <taxon>Ostariophysi</taxon>
        <taxon>Siluriformes</taxon>
        <taxon>Bagridae</taxon>
        <taxon>Hemibagrus</taxon>
    </lineage>
</organism>
<sequence length="114" mass="12804">MRFPSHLYLCAAHSPCYEKLFRVPCGRTPPGLVRISAEGWKNHNCTEIKSETSPKRSCTSGFPLRRHVLPFSSRHAAFTESNSFGRSLPIVSKVKMKNGWTVEVGMQLDHSTLS</sequence>
<name>A0A9D3NPU0_9TELE</name>
<reference evidence="1 2" key="1">
    <citation type="submission" date="2021-06" db="EMBL/GenBank/DDBJ databases">
        <title>Chromosome-level genome assembly of the red-tail catfish (Hemibagrus wyckioides).</title>
        <authorList>
            <person name="Shao F."/>
        </authorList>
    </citation>
    <scope>NUCLEOTIDE SEQUENCE [LARGE SCALE GENOMIC DNA]</scope>
    <source>
        <strain evidence="1">EC202008001</strain>
        <tissue evidence="1">Blood</tissue>
    </source>
</reference>
<evidence type="ECO:0000313" key="2">
    <source>
        <dbReference type="Proteomes" id="UP000824219"/>
    </source>
</evidence>
<dbReference type="AlphaFoldDB" id="A0A9D3NPU0"/>
<dbReference type="Proteomes" id="UP000824219">
    <property type="component" value="Linkage Group LG13"/>
</dbReference>
<evidence type="ECO:0000313" key="1">
    <source>
        <dbReference type="EMBL" id="KAG7324915.1"/>
    </source>
</evidence>
<gene>
    <name evidence="1" type="ORF">KOW79_011231</name>
</gene>